<reference evidence="4" key="1">
    <citation type="submission" date="2013-08" db="EMBL/GenBank/DDBJ databases">
        <authorList>
            <person name="Mendez C."/>
            <person name="Richter M."/>
            <person name="Ferrer M."/>
            <person name="Sanchez J."/>
        </authorList>
    </citation>
    <scope>NUCLEOTIDE SEQUENCE</scope>
</reference>
<protein>
    <submittedName>
        <fullName evidence="4">Ribokinase</fullName>
    </submittedName>
</protein>
<name>T1BDW8_9ZZZZ</name>
<evidence type="ECO:0000256" key="2">
    <source>
        <dbReference type="ARBA" id="ARBA00022777"/>
    </source>
</evidence>
<dbReference type="EMBL" id="AUZX01009249">
    <property type="protein sequence ID" value="EQD52405.1"/>
    <property type="molecule type" value="Genomic_DNA"/>
</dbReference>
<gene>
    <name evidence="4" type="ORF">B1A_12697</name>
</gene>
<keyword evidence="1" id="KW-0808">Transferase</keyword>
<reference evidence="4" key="2">
    <citation type="journal article" date="2014" name="ISME J.">
        <title>Microbial stratification in low pH oxic and suboxic macroscopic growths along an acid mine drainage.</title>
        <authorList>
            <person name="Mendez-Garcia C."/>
            <person name="Mesa V."/>
            <person name="Sprenger R.R."/>
            <person name="Richter M."/>
            <person name="Diez M.S."/>
            <person name="Solano J."/>
            <person name="Bargiela R."/>
            <person name="Golyshina O.V."/>
            <person name="Manteca A."/>
            <person name="Ramos J.L."/>
            <person name="Gallego J.R."/>
            <person name="Llorente I."/>
            <person name="Martins Dos Santos V.A."/>
            <person name="Jensen O.N."/>
            <person name="Pelaez A.I."/>
            <person name="Sanchez J."/>
            <person name="Ferrer M."/>
        </authorList>
    </citation>
    <scope>NUCLEOTIDE SEQUENCE</scope>
</reference>
<dbReference type="GO" id="GO:0006796">
    <property type="term" value="P:phosphate-containing compound metabolic process"/>
    <property type="evidence" value="ECO:0007669"/>
    <property type="project" value="UniProtKB-ARBA"/>
</dbReference>
<dbReference type="GO" id="GO:0005829">
    <property type="term" value="C:cytosol"/>
    <property type="evidence" value="ECO:0007669"/>
    <property type="project" value="TreeGrafter"/>
</dbReference>
<evidence type="ECO:0000313" key="4">
    <source>
        <dbReference type="EMBL" id="EQD52405.1"/>
    </source>
</evidence>
<dbReference type="Pfam" id="PF00294">
    <property type="entry name" value="PfkB"/>
    <property type="match status" value="1"/>
</dbReference>
<dbReference type="Gene3D" id="3.40.1190.20">
    <property type="match status" value="1"/>
</dbReference>
<evidence type="ECO:0000259" key="3">
    <source>
        <dbReference type="Pfam" id="PF00294"/>
    </source>
</evidence>
<keyword evidence="2 4" id="KW-0418">Kinase</keyword>
<dbReference type="InterPro" id="IPR002139">
    <property type="entry name" value="Ribo/fructo_kinase"/>
</dbReference>
<feature type="non-terminal residue" evidence="4">
    <location>
        <position position="115"/>
    </location>
</feature>
<proteinExistence type="predicted"/>
<accession>T1BDW8</accession>
<dbReference type="AlphaFoldDB" id="T1BDW8"/>
<dbReference type="SUPFAM" id="SSF53613">
    <property type="entry name" value="Ribokinase-like"/>
    <property type="match status" value="1"/>
</dbReference>
<dbReference type="PANTHER" id="PTHR10584:SF166">
    <property type="entry name" value="RIBOKINASE"/>
    <property type="match status" value="1"/>
</dbReference>
<dbReference type="PANTHER" id="PTHR10584">
    <property type="entry name" value="SUGAR KINASE"/>
    <property type="match status" value="1"/>
</dbReference>
<evidence type="ECO:0000256" key="1">
    <source>
        <dbReference type="ARBA" id="ARBA00022679"/>
    </source>
</evidence>
<dbReference type="PRINTS" id="PR00990">
    <property type="entry name" value="RIBOKINASE"/>
</dbReference>
<comment type="caution">
    <text evidence="4">The sequence shown here is derived from an EMBL/GenBank/DDBJ whole genome shotgun (WGS) entry which is preliminary data.</text>
</comment>
<feature type="domain" description="Carbohydrate kinase PfkB" evidence="3">
    <location>
        <begin position="7"/>
        <end position="113"/>
    </location>
</feature>
<dbReference type="InterPro" id="IPR011611">
    <property type="entry name" value="PfkB_dom"/>
</dbReference>
<dbReference type="GO" id="GO:0016301">
    <property type="term" value="F:kinase activity"/>
    <property type="evidence" value="ECO:0007669"/>
    <property type="project" value="UniProtKB-KW"/>
</dbReference>
<sequence>MNRIEKKKIVVLGSYVADVAFRAARLPAWGETLMGSGFALGPGGKGSNQAVAAARAGAVVQMISRLGDDAFGKLARETWAADGIDASLVDICKVATGAAAILIDKVRGENAIIVV</sequence>
<dbReference type="InterPro" id="IPR029056">
    <property type="entry name" value="Ribokinase-like"/>
</dbReference>
<organism evidence="4">
    <name type="scientific">mine drainage metagenome</name>
    <dbReference type="NCBI Taxonomy" id="410659"/>
    <lineage>
        <taxon>unclassified sequences</taxon>
        <taxon>metagenomes</taxon>
        <taxon>ecological metagenomes</taxon>
    </lineage>
</organism>